<proteinExistence type="predicted"/>
<evidence type="ECO:0000313" key="2">
    <source>
        <dbReference type="EMBL" id="KYG64966.1"/>
    </source>
</evidence>
<accession>A0A150WM36</accession>
<sequence>MSLQKPVIFEYLDLTQYLCDYVKFRKSAQNDFSYEKWADELGFKSRSYLRMIIIGKKKATESFEEAFVRQALYSAQEIEYFHFLILYSQCKTHKERQLYGKKLVLLIHEVSGQKEVVSQFTFLSDPVLPRLLILLSFDDLARNPQGLAPLINKSSEETLNCLKELESLDLAEHREGVWISKNKKFKVPNRYGDHAVRSFHENSLQEAMKAFDLPAELRRFRGLMLPLSQDELTELFGMLDVFANEVLLKFQSDRYEGRRLFQLNANILPITVSQEEVLGPS</sequence>
<dbReference type="InterPro" id="IPR011873">
    <property type="entry name" value="CHP02147"/>
</dbReference>
<organism evidence="2 3">
    <name type="scientific">Bdellovibrio bacteriovorus</name>
    <dbReference type="NCBI Taxonomy" id="959"/>
    <lineage>
        <taxon>Bacteria</taxon>
        <taxon>Pseudomonadati</taxon>
        <taxon>Bdellovibrionota</taxon>
        <taxon>Bdellovibrionia</taxon>
        <taxon>Bdellovibrionales</taxon>
        <taxon>Pseudobdellovibrionaceae</taxon>
        <taxon>Bdellovibrio</taxon>
    </lineage>
</organism>
<dbReference type="OrthoDB" id="5291078at2"/>
<keyword evidence="3" id="KW-1185">Reference proteome</keyword>
<dbReference type="EMBL" id="LUKE01000002">
    <property type="protein sequence ID" value="KYG64966.1"/>
    <property type="molecule type" value="Genomic_DNA"/>
</dbReference>
<dbReference type="Proteomes" id="UP000075320">
    <property type="component" value="Unassembled WGS sequence"/>
</dbReference>
<evidence type="ECO:0000313" key="3">
    <source>
        <dbReference type="Proteomes" id="UP000075320"/>
    </source>
</evidence>
<feature type="domain" description="DUF4423" evidence="1">
    <location>
        <begin position="118"/>
        <end position="269"/>
    </location>
</feature>
<reference evidence="2 3" key="1">
    <citation type="submission" date="2016-03" db="EMBL/GenBank/DDBJ databases">
        <authorList>
            <person name="Ploux O."/>
        </authorList>
    </citation>
    <scope>NUCLEOTIDE SEQUENCE [LARGE SCALE GENOMIC DNA]</scope>
    <source>
        <strain evidence="2 3">R0</strain>
    </source>
</reference>
<protein>
    <recommendedName>
        <fullName evidence="1">DUF4423 domain-containing protein</fullName>
    </recommendedName>
</protein>
<dbReference type="RefSeq" id="WP_061835478.1">
    <property type="nucleotide sequence ID" value="NZ_LUKE01000002.1"/>
</dbReference>
<dbReference type="AlphaFoldDB" id="A0A150WM36"/>
<gene>
    <name evidence="2" type="ORF">AZI86_12285</name>
</gene>
<dbReference type="Pfam" id="PF14394">
    <property type="entry name" value="DUF4423"/>
    <property type="match status" value="1"/>
</dbReference>
<dbReference type="InterPro" id="IPR025537">
    <property type="entry name" value="DUF4423"/>
</dbReference>
<name>A0A150WM36_BDEBC</name>
<comment type="caution">
    <text evidence="2">The sequence shown here is derived from an EMBL/GenBank/DDBJ whole genome shotgun (WGS) entry which is preliminary data.</text>
</comment>
<dbReference type="NCBIfam" id="TIGR02147">
    <property type="entry name" value="Fsuc_second"/>
    <property type="match status" value="1"/>
</dbReference>
<evidence type="ECO:0000259" key="1">
    <source>
        <dbReference type="Pfam" id="PF14394"/>
    </source>
</evidence>